<sequence length="135" mass="15032">MAIDHLGIEVPRAKFDELVAFYLKVLAPLNYVEVMRPHETVIGMGENGIPDFWLTANDKATESSAMTVHVAFTTKKREIVDKFYELALKEGAKDNGKPGIRAEYHPNYYGAFVFDAAGNNLEVVCHEPEDAGESK</sequence>
<dbReference type="PANTHER" id="PTHR35006:SF2">
    <property type="entry name" value="GLYOXALASE FAMILY PROTEIN (AFU_ORTHOLOGUE AFUA_5G14830)"/>
    <property type="match status" value="1"/>
</dbReference>
<reference evidence="1" key="1">
    <citation type="submission" date="2022-10" db="EMBL/GenBank/DDBJ databases">
        <title>Culturing micro-colonial fungi from biological soil crusts in the Mojave desert and describing Neophaeococcomyces mojavensis, and introducing the new genera and species Taxawa tesnikishii.</title>
        <authorList>
            <person name="Kurbessoian T."/>
            <person name="Stajich J.E."/>
        </authorList>
    </citation>
    <scope>NUCLEOTIDE SEQUENCE</scope>
    <source>
        <strain evidence="1">TK_1</strain>
    </source>
</reference>
<name>A0ABQ9P7P6_9PEZI</name>
<evidence type="ECO:0008006" key="3">
    <source>
        <dbReference type="Google" id="ProtNLM"/>
    </source>
</evidence>
<dbReference type="Gene3D" id="3.10.180.10">
    <property type="entry name" value="2,3-Dihydroxybiphenyl 1,2-Dioxygenase, domain 1"/>
    <property type="match status" value="1"/>
</dbReference>
<accession>A0ABQ9P7P6</accession>
<dbReference type="EMBL" id="JAPDRL010000003">
    <property type="protein sequence ID" value="KAJ9669321.1"/>
    <property type="molecule type" value="Genomic_DNA"/>
</dbReference>
<dbReference type="CDD" id="cd07262">
    <property type="entry name" value="VOC_like"/>
    <property type="match status" value="1"/>
</dbReference>
<dbReference type="PANTHER" id="PTHR35006">
    <property type="entry name" value="GLYOXALASE FAMILY PROTEIN (AFU_ORTHOLOGUE AFUA_5G14830)"/>
    <property type="match status" value="1"/>
</dbReference>
<dbReference type="SUPFAM" id="SSF54593">
    <property type="entry name" value="Glyoxalase/Bleomycin resistance protein/Dihydroxybiphenyl dioxygenase"/>
    <property type="match status" value="1"/>
</dbReference>
<protein>
    <recommendedName>
        <fullName evidence="3">VOC domain-containing protein</fullName>
    </recommendedName>
</protein>
<keyword evidence="2" id="KW-1185">Reference proteome</keyword>
<comment type="caution">
    <text evidence="1">The sequence shown here is derived from an EMBL/GenBank/DDBJ whole genome shotgun (WGS) entry which is preliminary data.</text>
</comment>
<evidence type="ECO:0000313" key="1">
    <source>
        <dbReference type="EMBL" id="KAJ9669321.1"/>
    </source>
</evidence>
<organism evidence="1 2">
    <name type="scientific">Coniosporium apollinis</name>
    <dbReference type="NCBI Taxonomy" id="61459"/>
    <lineage>
        <taxon>Eukaryota</taxon>
        <taxon>Fungi</taxon>
        <taxon>Dikarya</taxon>
        <taxon>Ascomycota</taxon>
        <taxon>Pezizomycotina</taxon>
        <taxon>Dothideomycetes</taxon>
        <taxon>Dothideomycetes incertae sedis</taxon>
        <taxon>Coniosporium</taxon>
    </lineage>
</organism>
<evidence type="ECO:0000313" key="2">
    <source>
        <dbReference type="Proteomes" id="UP001172684"/>
    </source>
</evidence>
<dbReference type="InterPro" id="IPR029068">
    <property type="entry name" value="Glyas_Bleomycin-R_OHBP_Dase"/>
</dbReference>
<proteinExistence type="predicted"/>
<gene>
    <name evidence="1" type="ORF">H2201_000673</name>
</gene>
<dbReference type="Proteomes" id="UP001172684">
    <property type="component" value="Unassembled WGS sequence"/>
</dbReference>